<keyword evidence="3" id="KW-1185">Reference proteome</keyword>
<organism evidence="2 3">
    <name type="scientific">Artemia franciscana</name>
    <name type="common">Brine shrimp</name>
    <name type="synonym">Artemia sanfranciscana</name>
    <dbReference type="NCBI Taxonomy" id="6661"/>
    <lineage>
        <taxon>Eukaryota</taxon>
        <taxon>Metazoa</taxon>
        <taxon>Ecdysozoa</taxon>
        <taxon>Arthropoda</taxon>
        <taxon>Crustacea</taxon>
        <taxon>Branchiopoda</taxon>
        <taxon>Anostraca</taxon>
        <taxon>Artemiidae</taxon>
        <taxon>Artemia</taxon>
    </lineage>
</organism>
<evidence type="ECO:0000256" key="1">
    <source>
        <dbReference type="SAM" id="SignalP"/>
    </source>
</evidence>
<comment type="caution">
    <text evidence="2">The sequence shown here is derived from an EMBL/GenBank/DDBJ whole genome shotgun (WGS) entry which is preliminary data.</text>
</comment>
<reference evidence="2" key="1">
    <citation type="submission" date="2023-07" db="EMBL/GenBank/DDBJ databases">
        <title>Chromosome-level genome assembly of Artemia franciscana.</title>
        <authorList>
            <person name="Jo E."/>
        </authorList>
    </citation>
    <scope>NUCLEOTIDE SEQUENCE</scope>
    <source>
        <tissue evidence="2">Whole body</tissue>
    </source>
</reference>
<evidence type="ECO:0000313" key="3">
    <source>
        <dbReference type="Proteomes" id="UP001187531"/>
    </source>
</evidence>
<keyword evidence="1" id="KW-0732">Signal</keyword>
<dbReference type="AlphaFoldDB" id="A0AA88H4W4"/>
<gene>
    <name evidence="2" type="ORF">QYM36_019693</name>
</gene>
<sequence length="109" mass="12062">MHAGFCLPFLLDFVGHFFSAFTGLGQEESLLVSFMEVAGSQAIVKFKILASPDVSCCDEERPFDIVNYQQPQFQVWAILLRLVVDVKLEIGLLGIAITGVDRQISGLKK</sequence>
<dbReference type="Proteomes" id="UP001187531">
    <property type="component" value="Unassembled WGS sequence"/>
</dbReference>
<evidence type="ECO:0000313" key="2">
    <source>
        <dbReference type="EMBL" id="KAK2701675.1"/>
    </source>
</evidence>
<accession>A0AA88H4W4</accession>
<dbReference type="EMBL" id="JAVRJZ010002389">
    <property type="protein sequence ID" value="KAK2701675.1"/>
    <property type="molecule type" value="Genomic_DNA"/>
</dbReference>
<proteinExistence type="predicted"/>
<feature type="signal peptide" evidence="1">
    <location>
        <begin position="1"/>
        <end position="19"/>
    </location>
</feature>
<feature type="chain" id="PRO_5041711514" evidence="1">
    <location>
        <begin position="20"/>
        <end position="109"/>
    </location>
</feature>
<protein>
    <submittedName>
        <fullName evidence="2">Uncharacterized protein</fullName>
    </submittedName>
</protein>
<name>A0AA88H4W4_ARTSF</name>